<dbReference type="FunFam" id="2.70.150.10:FF:000020">
    <property type="entry name" value="Copper-exporting P-type ATPase A"/>
    <property type="match status" value="1"/>
</dbReference>
<dbReference type="GO" id="GO:0005886">
    <property type="term" value="C:plasma membrane"/>
    <property type="evidence" value="ECO:0007669"/>
    <property type="project" value="UniProtKB-SubCell"/>
</dbReference>
<dbReference type="GO" id="GO:0046872">
    <property type="term" value="F:metal ion binding"/>
    <property type="evidence" value="ECO:0007669"/>
    <property type="project" value="UniProtKB-KW"/>
</dbReference>
<feature type="transmembrane region" description="Helical" evidence="19">
    <location>
        <begin position="612"/>
        <end position="632"/>
    </location>
</feature>
<dbReference type="InterPro" id="IPR036412">
    <property type="entry name" value="HAD-like_sf"/>
</dbReference>
<feature type="domain" description="P-type ATPase A" evidence="20">
    <location>
        <begin position="129"/>
        <end position="229"/>
    </location>
</feature>
<evidence type="ECO:0000256" key="1">
    <source>
        <dbReference type="ARBA" id="ARBA00004651"/>
    </source>
</evidence>
<organism evidence="21 22">
    <name type="scientific">Proteiniclasticum ruminis</name>
    <dbReference type="NCBI Taxonomy" id="398199"/>
    <lineage>
        <taxon>Bacteria</taxon>
        <taxon>Bacillati</taxon>
        <taxon>Bacillota</taxon>
        <taxon>Clostridia</taxon>
        <taxon>Eubacteriales</taxon>
        <taxon>Clostridiaceae</taxon>
        <taxon>Proteiniclasticum</taxon>
    </lineage>
</organism>
<keyword evidence="11" id="KW-0460">Magnesium</keyword>
<evidence type="ECO:0000256" key="8">
    <source>
        <dbReference type="ARBA" id="ARBA00022741"/>
    </source>
</evidence>
<dbReference type="PROSITE" id="PS01229">
    <property type="entry name" value="COF_2"/>
    <property type="match status" value="1"/>
</dbReference>
<dbReference type="SFLD" id="SFLDG00002">
    <property type="entry name" value="C1.7:_P-type_atpase_like"/>
    <property type="match status" value="1"/>
</dbReference>
<evidence type="ECO:0000256" key="10">
    <source>
        <dbReference type="ARBA" id="ARBA00022840"/>
    </source>
</evidence>
<dbReference type="Pfam" id="PF00122">
    <property type="entry name" value="E1-E2_ATPase"/>
    <property type="match status" value="1"/>
</dbReference>
<dbReference type="InterPro" id="IPR023298">
    <property type="entry name" value="ATPase_P-typ_TM_dom_sf"/>
</dbReference>
<evidence type="ECO:0000256" key="18">
    <source>
        <dbReference type="ARBA" id="ARBA00049289"/>
    </source>
</evidence>
<keyword evidence="5 19" id="KW-1003">Cell membrane</keyword>
<dbReference type="InterPro" id="IPR051949">
    <property type="entry name" value="Cation_Transport_ATPase"/>
</dbReference>
<dbReference type="GO" id="GO:0016887">
    <property type="term" value="F:ATP hydrolysis activity"/>
    <property type="evidence" value="ECO:0007669"/>
    <property type="project" value="InterPro"/>
</dbReference>
<evidence type="ECO:0000256" key="3">
    <source>
        <dbReference type="ARBA" id="ARBA00012517"/>
    </source>
</evidence>
<protein>
    <recommendedName>
        <fullName evidence="3">P-type Cu(+) transporter</fullName>
        <ecNumber evidence="3">7.2.2.8</ecNumber>
    </recommendedName>
    <alternativeName>
        <fullName evidence="17">Cu(+)-exporting ATPase</fullName>
    </alternativeName>
</protein>
<evidence type="ECO:0000256" key="9">
    <source>
        <dbReference type="ARBA" id="ARBA00022796"/>
    </source>
</evidence>
<evidence type="ECO:0000256" key="13">
    <source>
        <dbReference type="ARBA" id="ARBA00022989"/>
    </source>
</evidence>
<dbReference type="NCBIfam" id="TIGR01494">
    <property type="entry name" value="ATPase_P-type"/>
    <property type="match status" value="1"/>
</dbReference>
<dbReference type="InterPro" id="IPR023299">
    <property type="entry name" value="ATPase_P-typ_cyto_dom_N"/>
</dbReference>
<feature type="transmembrane region" description="Helical" evidence="19">
    <location>
        <begin position="589"/>
        <end position="606"/>
    </location>
</feature>
<dbReference type="PANTHER" id="PTHR43079">
    <property type="entry name" value="PROBABLE CADMIUM/ZINC-TRANSPORTING ATPASE HMA1"/>
    <property type="match status" value="1"/>
</dbReference>
<dbReference type="GO" id="GO:0005524">
    <property type="term" value="F:ATP binding"/>
    <property type="evidence" value="ECO:0007669"/>
    <property type="project" value="UniProtKB-UniRule"/>
</dbReference>
<dbReference type="Gene3D" id="2.70.150.10">
    <property type="entry name" value="Calcium-transporting ATPase, cytoplasmic transduction domain A"/>
    <property type="match status" value="1"/>
</dbReference>
<keyword evidence="14" id="KW-0186">Copper</keyword>
<dbReference type="CDD" id="cd07551">
    <property type="entry name" value="P-type_ATPase_HM_ZosA_PfeT-like"/>
    <property type="match status" value="1"/>
</dbReference>
<evidence type="ECO:0000256" key="12">
    <source>
        <dbReference type="ARBA" id="ARBA00022967"/>
    </source>
</evidence>
<evidence type="ECO:0000256" key="7">
    <source>
        <dbReference type="ARBA" id="ARBA00022723"/>
    </source>
</evidence>
<feature type="transmembrane region" description="Helical" evidence="19">
    <location>
        <begin position="21"/>
        <end position="38"/>
    </location>
</feature>
<dbReference type="EMBL" id="FNDZ01000005">
    <property type="protein sequence ID" value="SDI90785.1"/>
    <property type="molecule type" value="Genomic_DNA"/>
</dbReference>
<reference evidence="21 22" key="1">
    <citation type="submission" date="2016-10" db="EMBL/GenBank/DDBJ databases">
        <authorList>
            <person name="de Groot N.N."/>
        </authorList>
    </citation>
    <scope>NUCLEOTIDE SEQUENCE [LARGE SCALE GENOMIC DNA]</scope>
    <source>
        <strain evidence="21 22">CGMCC 1.5058</strain>
    </source>
</reference>
<keyword evidence="12" id="KW-1278">Translocase</keyword>
<dbReference type="EC" id="7.2.2.8" evidence="3"/>
<keyword evidence="15" id="KW-0406">Ion transport</keyword>
<feature type="transmembrane region" description="Helical" evidence="19">
    <location>
        <begin position="44"/>
        <end position="63"/>
    </location>
</feature>
<dbReference type="InterPro" id="IPR044492">
    <property type="entry name" value="P_typ_ATPase_HD_dom"/>
</dbReference>
<comment type="catalytic activity">
    <reaction evidence="18">
        <text>Cu(+)(in) + ATP + H2O = Cu(+)(out) + ADP + phosphate + H(+)</text>
        <dbReference type="Rhea" id="RHEA:25792"/>
        <dbReference type="ChEBI" id="CHEBI:15377"/>
        <dbReference type="ChEBI" id="CHEBI:15378"/>
        <dbReference type="ChEBI" id="CHEBI:30616"/>
        <dbReference type="ChEBI" id="CHEBI:43474"/>
        <dbReference type="ChEBI" id="CHEBI:49552"/>
        <dbReference type="ChEBI" id="CHEBI:456216"/>
        <dbReference type="EC" id="7.2.2.8"/>
    </reaction>
</comment>
<dbReference type="InterPro" id="IPR001757">
    <property type="entry name" value="P_typ_ATPase"/>
</dbReference>
<keyword evidence="6 19" id="KW-0812">Transmembrane</keyword>
<dbReference type="Proteomes" id="UP000183255">
    <property type="component" value="Unassembled WGS sequence"/>
</dbReference>
<name>A0A1G8PET1_9CLOT</name>
<dbReference type="Gene3D" id="3.40.1110.10">
    <property type="entry name" value="Calcium-transporting ATPase, cytoplasmic domain N"/>
    <property type="match status" value="1"/>
</dbReference>
<dbReference type="InterPro" id="IPR059000">
    <property type="entry name" value="ATPase_P-type_domA"/>
</dbReference>
<dbReference type="InterPro" id="IPR018303">
    <property type="entry name" value="ATPase_P-typ_P_site"/>
</dbReference>
<keyword evidence="4" id="KW-0813">Transport</keyword>
<evidence type="ECO:0000256" key="5">
    <source>
        <dbReference type="ARBA" id="ARBA00022475"/>
    </source>
</evidence>
<proteinExistence type="inferred from homology"/>
<keyword evidence="8 19" id="KW-0547">Nucleotide-binding</keyword>
<dbReference type="PANTHER" id="PTHR43079:SF1">
    <property type="entry name" value="CADMIUM_ZINC-TRANSPORTING ATPASE HMA1, CHLOROPLASTIC-RELATED"/>
    <property type="match status" value="1"/>
</dbReference>
<sequence>MDGVATENKDFMSKIRPHLELINAAVSGVLILLGWYLLTAKEESRAIPVIFILAYAIGGYYKAKEGFFETFKQRRLNVELLMILAAVGSAVIGYWMEGAILIFIFGLSGALETYTMNKSHKEISALMNLQPEEAVRILDDMEETVSVKMLRVGDLLLVKPGERIPTDGKIIEGVSAIDEAAITGESIPVTRGPGDEVYASTVNLRGSLKIEMTKASDETLFSKIIALVQNAQSEKSPSQQTIEKYEGPYVSVVLISVVLMMFLPRVLLQWTFEESFYRAMVLLVVASPCALVASVTPATLAAIANGAKNGILFKGGVHLENLSKIKAVAFDKTGTLTKGKPEVTDVVLCSHVDREDFLVKIGEIERYSTHPLAGAVVNYVKKETEKTFEGVISEMEDIAGFGVKAKLDGILYKMGNKAFVDGEQGKAFMLDTVDNLAHEGKTVIYVRDEKEFLGIIALKDVVREDAILAVEALHKLGIKSVMLTGDHEKTAEAIARETGIDVYVAGCLPEKKADEIKHLEETLGKVAMVGDGINDAPALATATVGISMGEGSDVAMETADVVLMKNYLPRIADTVRLSKRMNRIVKQNMLFSVLVILTLIASNFLQQVNLPIGVVFHEGSTLLVILNGLRLLKN</sequence>
<comment type="subcellular location">
    <subcellularLocation>
        <location evidence="1">Cell membrane</location>
        <topology evidence="1">Multi-pass membrane protein</topology>
    </subcellularLocation>
</comment>
<keyword evidence="9" id="KW-0187">Copper transport</keyword>
<keyword evidence="10 19" id="KW-0067">ATP-binding</keyword>
<dbReference type="Gene3D" id="3.40.50.1000">
    <property type="entry name" value="HAD superfamily/HAD-like"/>
    <property type="match status" value="1"/>
</dbReference>
<evidence type="ECO:0000256" key="6">
    <source>
        <dbReference type="ARBA" id="ARBA00022692"/>
    </source>
</evidence>
<dbReference type="SFLD" id="SFLDF00027">
    <property type="entry name" value="p-type_atpase"/>
    <property type="match status" value="1"/>
</dbReference>
<evidence type="ECO:0000259" key="20">
    <source>
        <dbReference type="Pfam" id="PF00122"/>
    </source>
</evidence>
<dbReference type="RefSeq" id="WP_031576583.1">
    <property type="nucleotide sequence ID" value="NZ_FNDZ01000005.1"/>
</dbReference>
<feature type="transmembrane region" description="Helical" evidence="19">
    <location>
        <begin position="280"/>
        <end position="304"/>
    </location>
</feature>
<dbReference type="SUPFAM" id="SSF81653">
    <property type="entry name" value="Calcium ATPase, transduction domain A"/>
    <property type="match status" value="1"/>
</dbReference>
<evidence type="ECO:0000256" key="19">
    <source>
        <dbReference type="RuleBase" id="RU362081"/>
    </source>
</evidence>
<evidence type="ECO:0000256" key="17">
    <source>
        <dbReference type="ARBA" id="ARBA00033239"/>
    </source>
</evidence>
<feature type="transmembrane region" description="Helical" evidence="19">
    <location>
        <begin position="75"/>
        <end position="94"/>
    </location>
</feature>
<accession>A0A1G8PET1</accession>
<keyword evidence="16 19" id="KW-0472">Membrane</keyword>
<dbReference type="AlphaFoldDB" id="A0A1G8PET1"/>
<dbReference type="SFLD" id="SFLDS00003">
    <property type="entry name" value="Haloacid_Dehalogenase"/>
    <property type="match status" value="1"/>
</dbReference>
<dbReference type="FunFam" id="3.40.50.1000:FF:000144">
    <property type="entry name" value="copper-transporting ATPase 1 isoform X2"/>
    <property type="match status" value="1"/>
</dbReference>
<dbReference type="NCBIfam" id="TIGR01525">
    <property type="entry name" value="ATPase-IB_hvy"/>
    <property type="match status" value="1"/>
</dbReference>
<evidence type="ECO:0000256" key="4">
    <source>
        <dbReference type="ARBA" id="ARBA00022448"/>
    </source>
</evidence>
<keyword evidence="13 19" id="KW-1133">Transmembrane helix</keyword>
<dbReference type="InterPro" id="IPR027256">
    <property type="entry name" value="P-typ_ATPase_IB"/>
</dbReference>
<evidence type="ECO:0000256" key="14">
    <source>
        <dbReference type="ARBA" id="ARBA00023008"/>
    </source>
</evidence>
<comment type="similarity">
    <text evidence="2 19">Belongs to the cation transport ATPase (P-type) (TC 3.A.3) family. Type IB subfamily.</text>
</comment>
<dbReference type="PRINTS" id="PR00119">
    <property type="entry name" value="CATATPASE"/>
</dbReference>
<dbReference type="Pfam" id="PF00702">
    <property type="entry name" value="Hydrolase"/>
    <property type="match status" value="1"/>
</dbReference>
<evidence type="ECO:0000256" key="15">
    <source>
        <dbReference type="ARBA" id="ARBA00023065"/>
    </source>
</evidence>
<feature type="transmembrane region" description="Helical" evidence="19">
    <location>
        <begin position="249"/>
        <end position="268"/>
    </location>
</feature>
<dbReference type="PRINTS" id="PR00941">
    <property type="entry name" value="CDATPASE"/>
</dbReference>
<dbReference type="PROSITE" id="PS00154">
    <property type="entry name" value="ATPASE_E1_E2"/>
    <property type="match status" value="1"/>
</dbReference>
<evidence type="ECO:0000256" key="2">
    <source>
        <dbReference type="ARBA" id="ARBA00006024"/>
    </source>
</evidence>
<dbReference type="NCBIfam" id="TIGR01512">
    <property type="entry name" value="ATPase-IB2_Cd"/>
    <property type="match status" value="1"/>
</dbReference>
<evidence type="ECO:0000313" key="22">
    <source>
        <dbReference type="Proteomes" id="UP000183255"/>
    </source>
</evidence>
<evidence type="ECO:0000313" key="21">
    <source>
        <dbReference type="EMBL" id="SDI90785.1"/>
    </source>
</evidence>
<dbReference type="SUPFAM" id="SSF81665">
    <property type="entry name" value="Calcium ATPase, transmembrane domain M"/>
    <property type="match status" value="1"/>
</dbReference>
<evidence type="ECO:0000256" key="11">
    <source>
        <dbReference type="ARBA" id="ARBA00022842"/>
    </source>
</evidence>
<dbReference type="InterPro" id="IPR023214">
    <property type="entry name" value="HAD_sf"/>
</dbReference>
<evidence type="ECO:0000256" key="16">
    <source>
        <dbReference type="ARBA" id="ARBA00023136"/>
    </source>
</evidence>
<dbReference type="GO" id="GO:0140581">
    <property type="term" value="F:P-type monovalent copper transporter activity"/>
    <property type="evidence" value="ECO:0007669"/>
    <property type="project" value="UniProtKB-EC"/>
</dbReference>
<dbReference type="InterPro" id="IPR008250">
    <property type="entry name" value="ATPase_P-typ_transduc_dom_A_sf"/>
</dbReference>
<dbReference type="SUPFAM" id="SSF56784">
    <property type="entry name" value="HAD-like"/>
    <property type="match status" value="1"/>
</dbReference>
<gene>
    <name evidence="21" type="ORF">SAMN05421804_10577</name>
</gene>
<keyword evidence="7 19" id="KW-0479">Metal-binding</keyword>